<feature type="transmembrane region" description="Helical" evidence="1">
    <location>
        <begin position="150"/>
        <end position="176"/>
    </location>
</feature>
<sequence>MALKRLMNLRLAAQYTALFQLFFIMGVLVYSSVETWDKSAEDIQSGRLSFNVVGYYTAIFGLVGLFTAVELYAHCFNMMRFWVIATVIALYVFGGIMSCFGFAVSLVILLDDDDSQSPLNPHVRPLQSADFMSLIPPQKHKPLTKEESEFLLLFMVCLGSLAIIITGRIALAFYTIKAHKAETLRTIRAIRNVGMTFDMSQFPPNSEVLSVDRTSLAASTNPPAYNECVKEEGSLPRYCDIKDFS</sequence>
<protein>
    <submittedName>
        <fullName evidence="2">Oidioi.mRNA.OKI2018_I69.chr2.g6790.t1.cds</fullName>
    </submittedName>
</protein>
<organism evidence="2 3">
    <name type="scientific">Oikopleura dioica</name>
    <name type="common">Tunicate</name>
    <dbReference type="NCBI Taxonomy" id="34765"/>
    <lineage>
        <taxon>Eukaryota</taxon>
        <taxon>Metazoa</taxon>
        <taxon>Chordata</taxon>
        <taxon>Tunicata</taxon>
        <taxon>Appendicularia</taxon>
        <taxon>Copelata</taxon>
        <taxon>Oikopleuridae</taxon>
        <taxon>Oikopleura</taxon>
    </lineage>
</organism>
<keyword evidence="3" id="KW-1185">Reference proteome</keyword>
<accession>A0ABN7TA93</accession>
<name>A0ABN7TA93_OIKDI</name>
<dbReference type="Proteomes" id="UP001158576">
    <property type="component" value="Chromosome 2"/>
</dbReference>
<proteinExistence type="predicted"/>
<keyword evidence="1" id="KW-1133">Transmembrane helix</keyword>
<keyword evidence="1" id="KW-0472">Membrane</keyword>
<gene>
    <name evidence="2" type="ORF">OKIOD_LOCUS15555</name>
</gene>
<evidence type="ECO:0000313" key="3">
    <source>
        <dbReference type="Proteomes" id="UP001158576"/>
    </source>
</evidence>
<keyword evidence="1" id="KW-0812">Transmembrane</keyword>
<dbReference type="EMBL" id="OU015567">
    <property type="protein sequence ID" value="CAG5112592.1"/>
    <property type="molecule type" value="Genomic_DNA"/>
</dbReference>
<reference evidence="2 3" key="1">
    <citation type="submission" date="2021-04" db="EMBL/GenBank/DDBJ databases">
        <authorList>
            <person name="Bliznina A."/>
        </authorList>
    </citation>
    <scope>NUCLEOTIDE SEQUENCE [LARGE SCALE GENOMIC DNA]</scope>
</reference>
<evidence type="ECO:0000313" key="2">
    <source>
        <dbReference type="EMBL" id="CAG5112592.1"/>
    </source>
</evidence>
<feature type="transmembrane region" description="Helical" evidence="1">
    <location>
        <begin position="53"/>
        <end position="74"/>
    </location>
</feature>
<feature type="transmembrane region" description="Helical" evidence="1">
    <location>
        <begin position="12"/>
        <end position="33"/>
    </location>
</feature>
<evidence type="ECO:0000256" key="1">
    <source>
        <dbReference type="SAM" id="Phobius"/>
    </source>
</evidence>
<feature type="transmembrane region" description="Helical" evidence="1">
    <location>
        <begin position="81"/>
        <end position="110"/>
    </location>
</feature>